<dbReference type="PANTHER" id="PTHR22893:SF91">
    <property type="entry name" value="NADPH DEHYDROGENASE 2-RELATED"/>
    <property type="match status" value="1"/>
</dbReference>
<dbReference type="OrthoDB" id="9784632at2"/>
<proteinExistence type="predicted"/>
<dbReference type="GO" id="GO:0010181">
    <property type="term" value="F:FMN binding"/>
    <property type="evidence" value="ECO:0007669"/>
    <property type="project" value="InterPro"/>
</dbReference>
<dbReference type="AlphaFoldDB" id="A0A1L9AWS2"/>
<feature type="domain" description="NADH:flavin oxidoreductase/NADH oxidase N-terminal" evidence="2">
    <location>
        <begin position="12"/>
        <end position="327"/>
    </location>
</feature>
<dbReference type="Gene3D" id="3.20.20.70">
    <property type="entry name" value="Aldolase class I"/>
    <property type="match status" value="1"/>
</dbReference>
<organism evidence="3 4">
    <name type="scientific">Cystobacter ferrugineus</name>
    <dbReference type="NCBI Taxonomy" id="83449"/>
    <lineage>
        <taxon>Bacteria</taxon>
        <taxon>Pseudomonadati</taxon>
        <taxon>Myxococcota</taxon>
        <taxon>Myxococcia</taxon>
        <taxon>Myxococcales</taxon>
        <taxon>Cystobacterineae</taxon>
        <taxon>Archangiaceae</taxon>
        <taxon>Cystobacter</taxon>
    </lineage>
</organism>
<dbReference type="InterPro" id="IPR001155">
    <property type="entry name" value="OxRdtase_FMN_N"/>
</dbReference>
<evidence type="ECO:0000313" key="3">
    <source>
        <dbReference type="EMBL" id="OJH34444.1"/>
    </source>
</evidence>
<reference evidence="3 4" key="2">
    <citation type="submission" date="2016-12" db="EMBL/GenBank/DDBJ databases">
        <title>Draft Genome Sequence of Cystobacter ferrugineus Strain Cbfe23.</title>
        <authorList>
            <person name="Akbar S."/>
            <person name="Dowd S.E."/>
            <person name="Stevens D.C."/>
        </authorList>
    </citation>
    <scope>NUCLEOTIDE SEQUENCE [LARGE SCALE GENOMIC DNA]</scope>
    <source>
        <strain evidence="3 4">Cbfe23</strain>
    </source>
</reference>
<dbReference type="InterPro" id="IPR013785">
    <property type="entry name" value="Aldolase_TIM"/>
</dbReference>
<evidence type="ECO:0000259" key="2">
    <source>
        <dbReference type="Pfam" id="PF00724"/>
    </source>
</evidence>
<dbReference type="GO" id="GO:0016491">
    <property type="term" value="F:oxidoreductase activity"/>
    <property type="evidence" value="ECO:0007669"/>
    <property type="project" value="InterPro"/>
</dbReference>
<feature type="region of interest" description="Disordered" evidence="1">
    <location>
        <begin position="323"/>
        <end position="352"/>
    </location>
</feature>
<dbReference type="EMBL" id="MPIN01000019">
    <property type="protein sequence ID" value="OJH34444.1"/>
    <property type="molecule type" value="Genomic_DNA"/>
</dbReference>
<dbReference type="Pfam" id="PF00724">
    <property type="entry name" value="Oxidored_FMN"/>
    <property type="match status" value="1"/>
</dbReference>
<dbReference type="SUPFAM" id="SSF51395">
    <property type="entry name" value="FMN-linked oxidoreductases"/>
    <property type="match status" value="1"/>
</dbReference>
<keyword evidence="4" id="KW-1185">Reference proteome</keyword>
<dbReference type="RefSeq" id="WP_071904554.1">
    <property type="nucleotide sequence ID" value="NZ_MPIN01000019.1"/>
</dbReference>
<dbReference type="STRING" id="83449.BON30_43780"/>
<reference evidence="4" key="1">
    <citation type="submission" date="2016-11" db="EMBL/GenBank/DDBJ databases">
        <authorList>
            <person name="Shukria A."/>
            <person name="Stevens D.C."/>
        </authorList>
    </citation>
    <scope>NUCLEOTIDE SEQUENCE [LARGE SCALE GENOMIC DNA]</scope>
    <source>
        <strain evidence="4">Cbfe23</strain>
    </source>
</reference>
<sequence length="352" mass="38226">MVSIPHQDRLQSPVTLGALTLRNRVIMSPMSRVRADADLAPPDFVAKYYAQRASAGLIITESTAVAPYGAGFPPLPGLFTERQLQGWRKVVDAVHDTGGLIAAQLWHTGRERKEDEARGRPPGWAMMEAITPVDLTPSEITGIVKGYVNGARASREAGFDAIEIHNGNGFLLDRFLRAGTNGRQDSYGGSLENRTRLTLEILAAVSDVFGAERVGIRFSPSATIAGSPDPRVEETFAYLLERLRPLGLAWVDVTRVTAQDMAHGSGPGISLEWIRSHYDGRLIGAGEFDRETGEEALAKGTLDAVAYGRLFLANPDLPKRFAKRAPLNEPNPQTFYAPGETGLTDYPTMEAA</sequence>
<evidence type="ECO:0000313" key="4">
    <source>
        <dbReference type="Proteomes" id="UP000182229"/>
    </source>
</evidence>
<gene>
    <name evidence="3" type="ORF">BON30_43780</name>
</gene>
<accession>A0A1L9AWS2</accession>
<dbReference type="Proteomes" id="UP000182229">
    <property type="component" value="Unassembled WGS sequence"/>
</dbReference>
<protein>
    <recommendedName>
        <fullName evidence="2">NADH:flavin oxidoreductase/NADH oxidase N-terminal domain-containing protein</fullName>
    </recommendedName>
</protein>
<comment type="caution">
    <text evidence="3">The sequence shown here is derived from an EMBL/GenBank/DDBJ whole genome shotgun (WGS) entry which is preliminary data.</text>
</comment>
<name>A0A1L9AWS2_9BACT</name>
<dbReference type="InterPro" id="IPR045247">
    <property type="entry name" value="Oye-like"/>
</dbReference>
<evidence type="ECO:0000256" key="1">
    <source>
        <dbReference type="SAM" id="MobiDB-lite"/>
    </source>
</evidence>
<dbReference type="CDD" id="cd02933">
    <property type="entry name" value="OYE_like_FMN"/>
    <property type="match status" value="1"/>
</dbReference>
<dbReference type="PANTHER" id="PTHR22893">
    <property type="entry name" value="NADH OXIDOREDUCTASE-RELATED"/>
    <property type="match status" value="1"/>
</dbReference>